<dbReference type="Gene3D" id="1.10.10.10">
    <property type="entry name" value="Winged helix-like DNA-binding domain superfamily/Winged helix DNA-binding domain"/>
    <property type="match status" value="1"/>
</dbReference>
<name>A0A4V4HR64_9HYPH</name>
<evidence type="ECO:0000313" key="2">
    <source>
        <dbReference type="EMBL" id="THV36596.1"/>
    </source>
</evidence>
<accession>A0A4V4HR64</accession>
<dbReference type="PROSITE" id="PS50043">
    <property type="entry name" value="HTH_LUXR_2"/>
    <property type="match status" value="1"/>
</dbReference>
<dbReference type="SUPFAM" id="SSF46894">
    <property type="entry name" value="C-terminal effector domain of the bipartite response regulators"/>
    <property type="match status" value="1"/>
</dbReference>
<dbReference type="AlphaFoldDB" id="A0A4V4HR64"/>
<protein>
    <submittedName>
        <fullName evidence="2">LuxR family transcriptional regulator</fullName>
    </submittedName>
</protein>
<dbReference type="GO" id="GO:0006355">
    <property type="term" value="P:regulation of DNA-templated transcription"/>
    <property type="evidence" value="ECO:0007669"/>
    <property type="project" value="InterPro"/>
</dbReference>
<dbReference type="SMART" id="SM00421">
    <property type="entry name" value="HTH_LUXR"/>
    <property type="match status" value="1"/>
</dbReference>
<dbReference type="InterPro" id="IPR000792">
    <property type="entry name" value="Tscrpt_reg_LuxR_C"/>
</dbReference>
<evidence type="ECO:0000313" key="3">
    <source>
        <dbReference type="Proteomes" id="UP000307378"/>
    </source>
</evidence>
<dbReference type="GO" id="GO:0003677">
    <property type="term" value="F:DNA binding"/>
    <property type="evidence" value="ECO:0007669"/>
    <property type="project" value="InterPro"/>
</dbReference>
<evidence type="ECO:0000259" key="1">
    <source>
        <dbReference type="PROSITE" id="PS50043"/>
    </source>
</evidence>
<dbReference type="Proteomes" id="UP000307378">
    <property type="component" value="Unassembled WGS sequence"/>
</dbReference>
<dbReference type="RefSeq" id="WP_113458146.1">
    <property type="nucleotide sequence ID" value="NZ_STGU01000004.1"/>
</dbReference>
<dbReference type="InterPro" id="IPR016032">
    <property type="entry name" value="Sig_transdc_resp-reg_C-effctor"/>
</dbReference>
<dbReference type="EMBL" id="STGU01000004">
    <property type="protein sequence ID" value="THV36596.1"/>
    <property type="molecule type" value="Genomic_DNA"/>
</dbReference>
<dbReference type="Pfam" id="PF00196">
    <property type="entry name" value="GerE"/>
    <property type="match status" value="1"/>
</dbReference>
<reference evidence="2 3" key="1">
    <citation type="submission" date="2019-04" db="EMBL/GenBank/DDBJ databases">
        <title>genome sequence of strain W3.</title>
        <authorList>
            <person name="Gao J."/>
            <person name="Sun J."/>
        </authorList>
    </citation>
    <scope>NUCLEOTIDE SEQUENCE [LARGE SCALE GENOMIC DNA]</scope>
    <source>
        <strain evidence="2 3">W3</strain>
    </source>
</reference>
<feature type="domain" description="HTH luxR-type" evidence="1">
    <location>
        <begin position="11"/>
        <end position="76"/>
    </location>
</feature>
<gene>
    <name evidence="2" type="ORF">FAA86_08795</name>
</gene>
<organism evidence="2 3">
    <name type="scientific">Rhizobium rosettiformans W3</name>
    <dbReference type="NCBI Taxonomy" id="538378"/>
    <lineage>
        <taxon>Bacteria</taxon>
        <taxon>Pseudomonadati</taxon>
        <taxon>Pseudomonadota</taxon>
        <taxon>Alphaproteobacteria</taxon>
        <taxon>Hyphomicrobiales</taxon>
        <taxon>Rhizobiaceae</taxon>
        <taxon>Rhizobium/Agrobacterium group</taxon>
        <taxon>Rhizobium</taxon>
    </lineage>
</organism>
<sequence>MKTDTMRAIGQEPSFSALTDREIRCLQLVAEGKRSEEAANVLVLSREEVNQALVSAQEKLEASNLMHAVSLAMLIGVIDHTDPHQPK</sequence>
<proteinExistence type="predicted"/>
<dbReference type="InterPro" id="IPR036388">
    <property type="entry name" value="WH-like_DNA-bd_sf"/>
</dbReference>
<comment type="caution">
    <text evidence="2">The sequence shown here is derived from an EMBL/GenBank/DDBJ whole genome shotgun (WGS) entry which is preliminary data.</text>
</comment>